<evidence type="ECO:0000313" key="11">
    <source>
        <dbReference type="Proteomes" id="UP000663842"/>
    </source>
</evidence>
<evidence type="ECO:0000256" key="5">
    <source>
        <dbReference type="ARBA" id="ARBA00022737"/>
    </source>
</evidence>
<keyword evidence="7" id="KW-0539">Nucleus</keyword>
<dbReference type="EMBL" id="CAJOBF010003088">
    <property type="protein sequence ID" value="CAF4073435.1"/>
    <property type="molecule type" value="Genomic_DNA"/>
</dbReference>
<dbReference type="InterPro" id="IPR005635">
    <property type="entry name" value="Inner_centromere_prot_ARK-bd"/>
</dbReference>
<reference evidence="10" key="1">
    <citation type="submission" date="2021-02" db="EMBL/GenBank/DDBJ databases">
        <authorList>
            <person name="Nowell W R."/>
        </authorList>
    </citation>
    <scope>NUCLEOTIDE SEQUENCE</scope>
</reference>
<dbReference type="AlphaFoldDB" id="A0A819SMK8"/>
<name>A0A819SMK8_9BILA</name>
<dbReference type="InterPro" id="IPR002889">
    <property type="entry name" value="WSC_carb-bd"/>
</dbReference>
<evidence type="ECO:0000313" key="10">
    <source>
        <dbReference type="EMBL" id="CAF4073435.1"/>
    </source>
</evidence>
<dbReference type="PANTHER" id="PTHR45964:SF9">
    <property type="entry name" value="SULFOTRANSFERASE"/>
    <property type="match status" value="1"/>
</dbReference>
<accession>A0A819SMK8</accession>
<proteinExistence type="inferred from homology"/>
<dbReference type="InterPro" id="IPR051589">
    <property type="entry name" value="Sialate-O-sulfotransferase"/>
</dbReference>
<evidence type="ECO:0000259" key="9">
    <source>
        <dbReference type="PROSITE" id="PS51212"/>
    </source>
</evidence>
<gene>
    <name evidence="10" type="ORF">UXM345_LOCUS20591</name>
</gene>
<evidence type="ECO:0000256" key="6">
    <source>
        <dbReference type="ARBA" id="ARBA00023212"/>
    </source>
</evidence>
<sequence>MPLAARFCPACLLPTDSSMLSCVPTRSSSSIKSILHRRISKKCSVNGQDRNQQKSSIRKFQRIKGSNILREIILCNKSQSTSKKTHSYDMTILHDDELNNTELAMIHRRKKKIPSWAQKDQLQLAIINQVYFQDKNPDDIFGSILIFGVGSINPIKSYVGCFKDSRHQRELNGLAKPLTSSSMTVTLCINYCADHDFNFAGLQFRSECYCGNSLSTRTKKEDIYDDASICCSWTCSGQLNETCGGDLCNSIYAVNRTTQKNINLKNKHQHIFDQWKDDQDQSIIAENQPKMNNAFSPDDEKYSTNNKRQQQLSNSIIQNLIVNMGMTLLIVDHVSVKNFMNDVDPKYKPIHRRDITRSVLPTLH</sequence>
<comment type="subcellular location">
    <subcellularLocation>
        <location evidence="2">Cytoplasm</location>
        <location evidence="2">Cytoskeleton</location>
        <location evidence="2">Spindle</location>
    </subcellularLocation>
    <subcellularLocation>
        <location evidence="1">Nucleus</location>
    </subcellularLocation>
</comment>
<dbReference type="GO" id="GO:0005819">
    <property type="term" value="C:spindle"/>
    <property type="evidence" value="ECO:0007669"/>
    <property type="project" value="UniProtKB-SubCell"/>
</dbReference>
<keyword evidence="6" id="KW-0206">Cytoskeleton</keyword>
<protein>
    <recommendedName>
        <fullName evidence="9">WSC domain-containing protein</fullName>
    </recommendedName>
</protein>
<organism evidence="10 11">
    <name type="scientific">Rotaria magnacalcarata</name>
    <dbReference type="NCBI Taxonomy" id="392030"/>
    <lineage>
        <taxon>Eukaryota</taxon>
        <taxon>Metazoa</taxon>
        <taxon>Spiralia</taxon>
        <taxon>Gnathifera</taxon>
        <taxon>Rotifera</taxon>
        <taxon>Eurotatoria</taxon>
        <taxon>Bdelloidea</taxon>
        <taxon>Philodinida</taxon>
        <taxon>Philodinidae</taxon>
        <taxon>Rotaria</taxon>
    </lineage>
</organism>
<comment type="caution">
    <text evidence="10">The sequence shown here is derived from an EMBL/GenBank/DDBJ whole genome shotgun (WGS) entry which is preliminary data.</text>
</comment>
<evidence type="ECO:0000256" key="3">
    <source>
        <dbReference type="ARBA" id="ARBA00010042"/>
    </source>
</evidence>
<feature type="domain" description="WSC" evidence="9">
    <location>
        <begin position="155"/>
        <end position="255"/>
    </location>
</feature>
<evidence type="ECO:0000256" key="8">
    <source>
        <dbReference type="SAM" id="MobiDB-lite"/>
    </source>
</evidence>
<dbReference type="PROSITE" id="PS51212">
    <property type="entry name" value="WSC"/>
    <property type="match status" value="1"/>
</dbReference>
<evidence type="ECO:0000256" key="7">
    <source>
        <dbReference type="ARBA" id="ARBA00023242"/>
    </source>
</evidence>
<dbReference type="PANTHER" id="PTHR45964">
    <property type="entry name" value="WSCD FAMILY MEMBER CG9164"/>
    <property type="match status" value="1"/>
</dbReference>
<dbReference type="SMART" id="SM00321">
    <property type="entry name" value="WSC"/>
    <property type="match status" value="1"/>
</dbReference>
<keyword evidence="4" id="KW-0963">Cytoplasm</keyword>
<dbReference type="Gene3D" id="6.10.250.2990">
    <property type="match status" value="1"/>
</dbReference>
<feature type="region of interest" description="Disordered" evidence="8">
    <location>
        <begin position="289"/>
        <end position="308"/>
    </location>
</feature>
<evidence type="ECO:0000256" key="4">
    <source>
        <dbReference type="ARBA" id="ARBA00022490"/>
    </source>
</evidence>
<evidence type="ECO:0000256" key="1">
    <source>
        <dbReference type="ARBA" id="ARBA00004123"/>
    </source>
</evidence>
<dbReference type="Pfam" id="PF03941">
    <property type="entry name" value="INCENP_ARK-bind"/>
    <property type="match status" value="1"/>
</dbReference>
<dbReference type="Pfam" id="PF01822">
    <property type="entry name" value="WSC"/>
    <property type="match status" value="1"/>
</dbReference>
<comment type="similarity">
    <text evidence="3">Belongs to the INCENP family.</text>
</comment>
<dbReference type="Proteomes" id="UP000663842">
    <property type="component" value="Unassembled WGS sequence"/>
</dbReference>
<evidence type="ECO:0000256" key="2">
    <source>
        <dbReference type="ARBA" id="ARBA00004186"/>
    </source>
</evidence>
<keyword evidence="5" id="KW-0677">Repeat</keyword>
<dbReference type="GO" id="GO:0005634">
    <property type="term" value="C:nucleus"/>
    <property type="evidence" value="ECO:0007669"/>
    <property type="project" value="UniProtKB-SubCell"/>
</dbReference>